<dbReference type="GO" id="GO:0070939">
    <property type="term" value="C:Dsl1/NZR complex"/>
    <property type="evidence" value="ECO:0007669"/>
    <property type="project" value="TreeGrafter"/>
</dbReference>
<dbReference type="Proteomes" id="UP000335636">
    <property type="component" value="Unassembled WGS sequence"/>
</dbReference>
<accession>A0A5E4C9S4</accession>
<gene>
    <name evidence="1" type="ORF">GHT09_018944</name>
    <name evidence="2" type="ORF">MONAX_5E046287</name>
</gene>
<reference evidence="2 3" key="1">
    <citation type="submission" date="2019-04" db="EMBL/GenBank/DDBJ databases">
        <authorList>
            <person name="Alioto T."/>
            <person name="Alioto T."/>
        </authorList>
    </citation>
    <scope>NUCLEOTIDE SEQUENCE [LARGE SCALE GENOMIC DNA]</scope>
</reference>
<dbReference type="EMBL" id="WJEC01007628">
    <property type="protein sequence ID" value="KAF7469627.1"/>
    <property type="molecule type" value="Genomic_DNA"/>
</dbReference>
<evidence type="ECO:0000313" key="2">
    <source>
        <dbReference type="EMBL" id="VTJ78578.1"/>
    </source>
</evidence>
<dbReference type="PANTHER" id="PTHR15922">
    <property type="entry name" value="NEUROBLASTOMA-AMPLIFIED SEQUENCE"/>
    <property type="match status" value="1"/>
</dbReference>
<sequence length="139" mass="15443">MPFVVSAARFVSKQPMTGADLAAALALRQPPVSESHWRTLLQDMLTMQQNVYTCLDPDACYEIFTESLLCTSRLENIHLAGQMMHCSAWSVNPAASVAQKGKIQYRVSYEKSVDLVLAASREYFNSSTNLSDSCMDLAR</sequence>
<dbReference type="EMBL" id="CABDUW010001090">
    <property type="protein sequence ID" value="VTJ78578.1"/>
    <property type="molecule type" value="Genomic_DNA"/>
</dbReference>
<evidence type="ECO:0000313" key="3">
    <source>
        <dbReference type="Proteomes" id="UP000335636"/>
    </source>
</evidence>
<evidence type="ECO:0000313" key="1">
    <source>
        <dbReference type="EMBL" id="KAF7469627.1"/>
    </source>
</evidence>
<dbReference type="GO" id="GO:0000149">
    <property type="term" value="F:SNARE binding"/>
    <property type="evidence" value="ECO:0007669"/>
    <property type="project" value="TreeGrafter"/>
</dbReference>
<dbReference type="Proteomes" id="UP000662637">
    <property type="component" value="Unassembled WGS sequence"/>
</dbReference>
<dbReference type="GO" id="GO:0006890">
    <property type="term" value="P:retrograde vesicle-mediated transport, Golgi to endoplasmic reticulum"/>
    <property type="evidence" value="ECO:0007669"/>
    <property type="project" value="TreeGrafter"/>
</dbReference>
<reference evidence="1" key="2">
    <citation type="submission" date="2020-08" db="EMBL/GenBank/DDBJ databases">
        <authorList>
            <person name="Shumante A."/>
            <person name="Zimin A.V."/>
            <person name="Puiu D."/>
            <person name="Salzberg S.L."/>
        </authorList>
    </citation>
    <scope>NUCLEOTIDE SEQUENCE</scope>
    <source>
        <strain evidence="1">WC2-LM</strain>
        <tissue evidence="1">Liver</tissue>
    </source>
</reference>
<dbReference type="PANTHER" id="PTHR15922:SF2">
    <property type="entry name" value="NBAS SUBUNIT OF NRZ TETHERING COMPLEX"/>
    <property type="match status" value="1"/>
</dbReference>
<name>A0A5E4C9S4_MARMO</name>
<dbReference type="AlphaFoldDB" id="A0A5E4C9S4"/>
<protein>
    <submittedName>
        <fullName evidence="2">Uncharacterized protein</fullName>
    </submittedName>
</protein>
<organism evidence="2 3">
    <name type="scientific">Marmota monax</name>
    <name type="common">Woodchuck</name>
    <dbReference type="NCBI Taxonomy" id="9995"/>
    <lineage>
        <taxon>Eukaryota</taxon>
        <taxon>Metazoa</taxon>
        <taxon>Chordata</taxon>
        <taxon>Craniata</taxon>
        <taxon>Vertebrata</taxon>
        <taxon>Euteleostomi</taxon>
        <taxon>Mammalia</taxon>
        <taxon>Eutheria</taxon>
        <taxon>Euarchontoglires</taxon>
        <taxon>Glires</taxon>
        <taxon>Rodentia</taxon>
        <taxon>Sciuromorpha</taxon>
        <taxon>Sciuridae</taxon>
        <taxon>Xerinae</taxon>
        <taxon>Marmotini</taxon>
        <taxon>Marmota</taxon>
    </lineage>
</organism>
<proteinExistence type="predicted"/>
<keyword evidence="3" id="KW-1185">Reference proteome</keyword>